<evidence type="ECO:0000256" key="1">
    <source>
        <dbReference type="ARBA" id="ARBA00004167"/>
    </source>
</evidence>
<feature type="transmembrane region" description="Helical" evidence="9">
    <location>
        <begin position="87"/>
        <end position="108"/>
    </location>
</feature>
<dbReference type="OrthoDB" id="9816387at2"/>
<dbReference type="EMBL" id="FSRL01000001">
    <property type="protein sequence ID" value="SIO05056.1"/>
    <property type="molecule type" value="Genomic_DNA"/>
</dbReference>
<organism evidence="11 12">
    <name type="scientific">Vannielia litorea</name>
    <dbReference type="NCBI Taxonomy" id="1217970"/>
    <lineage>
        <taxon>Bacteria</taxon>
        <taxon>Pseudomonadati</taxon>
        <taxon>Pseudomonadota</taxon>
        <taxon>Alphaproteobacteria</taxon>
        <taxon>Rhodobacterales</taxon>
        <taxon>Paracoccaceae</taxon>
        <taxon>Vannielia</taxon>
    </lineage>
</organism>
<keyword evidence="5 9" id="KW-1133">Transmembrane helix</keyword>
<dbReference type="PANTHER" id="PTHR37461:SF1">
    <property type="entry name" value="ANTI-SIGMA-K FACTOR RSKA"/>
    <property type="match status" value="1"/>
</dbReference>
<evidence type="ECO:0000256" key="5">
    <source>
        <dbReference type="ARBA" id="ARBA00022989"/>
    </source>
</evidence>
<dbReference type="STRING" id="1217970.SAMN05444002_2366"/>
<evidence type="ECO:0000256" key="7">
    <source>
        <dbReference type="ARBA" id="ARBA00029829"/>
    </source>
</evidence>
<dbReference type="RefSeq" id="WP_074256394.1">
    <property type="nucleotide sequence ID" value="NZ_FSRL01000001.1"/>
</dbReference>
<gene>
    <name evidence="11" type="ORF">SAMN05444002_2366</name>
</gene>
<dbReference type="GO" id="GO:0006417">
    <property type="term" value="P:regulation of translation"/>
    <property type="evidence" value="ECO:0007669"/>
    <property type="project" value="TreeGrafter"/>
</dbReference>
<evidence type="ECO:0000256" key="8">
    <source>
        <dbReference type="ARBA" id="ARBA00030803"/>
    </source>
</evidence>
<keyword evidence="12" id="KW-1185">Reference proteome</keyword>
<dbReference type="Pfam" id="PF10099">
    <property type="entry name" value="RskA_C"/>
    <property type="match status" value="1"/>
</dbReference>
<evidence type="ECO:0000256" key="3">
    <source>
        <dbReference type="ARBA" id="ARBA00022475"/>
    </source>
</evidence>
<name>A0A1N6GBZ6_9RHOB</name>
<dbReference type="GO" id="GO:0005886">
    <property type="term" value="C:plasma membrane"/>
    <property type="evidence" value="ECO:0007669"/>
    <property type="project" value="UniProtKB-SubCell"/>
</dbReference>
<sequence length="224" mass="23133">MTEAAPYDEDDIALAGEYVLRLLGAEEVAAFEARLAAEPALRRLVTEWQEGLASLADEISEAPPAALWARIEAAAHGDTPLRSAVPFWGWLTGGLVAALLALAVFFVIPPGPVEPVQQARIAAEDGSLVVLAGLSAEGELHLVREAGGPRAGRVLELWLIAEGAPAPVSLGVLPEETDVRIPVPEALRARFAGGTLAISDEPPGGSPTGAPTGDVLAAAPIELL</sequence>
<evidence type="ECO:0000313" key="11">
    <source>
        <dbReference type="EMBL" id="SIO05056.1"/>
    </source>
</evidence>
<comment type="subcellular location">
    <subcellularLocation>
        <location evidence="2">Cell membrane</location>
    </subcellularLocation>
    <subcellularLocation>
        <location evidence="1">Membrane</location>
        <topology evidence="1">Single-pass membrane protein</topology>
    </subcellularLocation>
</comment>
<evidence type="ECO:0000256" key="2">
    <source>
        <dbReference type="ARBA" id="ARBA00004236"/>
    </source>
</evidence>
<keyword evidence="6 9" id="KW-0472">Membrane</keyword>
<dbReference type="PANTHER" id="PTHR37461">
    <property type="entry name" value="ANTI-SIGMA-K FACTOR RSKA"/>
    <property type="match status" value="1"/>
</dbReference>
<evidence type="ECO:0000259" key="10">
    <source>
        <dbReference type="Pfam" id="PF10099"/>
    </source>
</evidence>
<keyword evidence="3" id="KW-1003">Cell membrane</keyword>
<evidence type="ECO:0000256" key="6">
    <source>
        <dbReference type="ARBA" id="ARBA00023136"/>
    </source>
</evidence>
<proteinExistence type="predicted"/>
<dbReference type="InterPro" id="IPR041916">
    <property type="entry name" value="Anti_sigma_zinc_sf"/>
</dbReference>
<reference evidence="12" key="1">
    <citation type="submission" date="2016-11" db="EMBL/GenBank/DDBJ databases">
        <authorList>
            <person name="Varghese N."/>
            <person name="Submissions S."/>
        </authorList>
    </citation>
    <scope>NUCLEOTIDE SEQUENCE [LARGE SCALE GENOMIC DNA]</scope>
    <source>
        <strain evidence="12">DSM 29440</strain>
    </source>
</reference>
<evidence type="ECO:0000256" key="4">
    <source>
        <dbReference type="ARBA" id="ARBA00022692"/>
    </source>
</evidence>
<dbReference type="Gene3D" id="1.10.10.1320">
    <property type="entry name" value="Anti-sigma factor, zinc-finger domain"/>
    <property type="match status" value="1"/>
</dbReference>
<dbReference type="Proteomes" id="UP000184932">
    <property type="component" value="Unassembled WGS sequence"/>
</dbReference>
<dbReference type="InterPro" id="IPR051474">
    <property type="entry name" value="Anti-sigma-K/W_factor"/>
</dbReference>
<dbReference type="InterPro" id="IPR018764">
    <property type="entry name" value="RskA_C"/>
</dbReference>
<evidence type="ECO:0000256" key="9">
    <source>
        <dbReference type="SAM" id="Phobius"/>
    </source>
</evidence>
<evidence type="ECO:0000313" key="12">
    <source>
        <dbReference type="Proteomes" id="UP000184932"/>
    </source>
</evidence>
<protein>
    <recommendedName>
        <fullName evidence="8">Regulator of SigK</fullName>
    </recommendedName>
    <alternativeName>
        <fullName evidence="7">Sigma-K anti-sigma factor RskA</fullName>
    </alternativeName>
</protein>
<dbReference type="AlphaFoldDB" id="A0A1N6GBZ6"/>
<keyword evidence="4 9" id="KW-0812">Transmembrane</keyword>
<feature type="domain" description="Anti-sigma K factor RskA C-terminal" evidence="10">
    <location>
        <begin position="96"/>
        <end position="215"/>
    </location>
</feature>
<dbReference type="GO" id="GO:0016989">
    <property type="term" value="F:sigma factor antagonist activity"/>
    <property type="evidence" value="ECO:0007669"/>
    <property type="project" value="TreeGrafter"/>
</dbReference>
<accession>A0A1N6GBZ6</accession>